<keyword evidence="3 6" id="KW-0238">DNA-binding</keyword>
<evidence type="ECO:0000256" key="3">
    <source>
        <dbReference type="ARBA" id="ARBA00023125"/>
    </source>
</evidence>
<accession>A0A1G7R5Y5</accession>
<proteinExistence type="inferred from homology"/>
<organism evidence="6 7">
    <name type="scientific">Celeribacter baekdonensis</name>
    <dbReference type="NCBI Taxonomy" id="875171"/>
    <lineage>
        <taxon>Bacteria</taxon>
        <taxon>Pseudomonadati</taxon>
        <taxon>Pseudomonadota</taxon>
        <taxon>Alphaproteobacteria</taxon>
        <taxon>Rhodobacterales</taxon>
        <taxon>Roseobacteraceae</taxon>
        <taxon>Celeribacter</taxon>
    </lineage>
</organism>
<dbReference type="InterPro" id="IPR050176">
    <property type="entry name" value="LTTR"/>
</dbReference>
<dbReference type="FunFam" id="1.10.10.10:FF:000001">
    <property type="entry name" value="LysR family transcriptional regulator"/>
    <property type="match status" value="1"/>
</dbReference>
<dbReference type="Gene3D" id="1.10.10.10">
    <property type="entry name" value="Winged helix-like DNA-binding domain superfamily/Winged helix DNA-binding domain"/>
    <property type="match status" value="1"/>
</dbReference>
<name>A0A1G7R5Y5_9RHOB</name>
<gene>
    <name evidence="6" type="ORF">SAMN04488117_11114</name>
</gene>
<dbReference type="GO" id="GO:0003677">
    <property type="term" value="F:DNA binding"/>
    <property type="evidence" value="ECO:0007669"/>
    <property type="project" value="UniProtKB-KW"/>
</dbReference>
<evidence type="ECO:0000313" key="6">
    <source>
        <dbReference type="EMBL" id="SDG05559.1"/>
    </source>
</evidence>
<reference evidence="6 7" key="1">
    <citation type="submission" date="2016-10" db="EMBL/GenBank/DDBJ databases">
        <authorList>
            <person name="de Groot N.N."/>
        </authorList>
    </citation>
    <scope>NUCLEOTIDE SEQUENCE [LARGE SCALE GENOMIC DNA]</scope>
    <source>
        <strain evidence="6 7">DSM 27375</strain>
    </source>
</reference>
<dbReference type="SUPFAM" id="SSF53850">
    <property type="entry name" value="Periplasmic binding protein-like II"/>
    <property type="match status" value="1"/>
</dbReference>
<dbReference type="PANTHER" id="PTHR30579">
    <property type="entry name" value="TRANSCRIPTIONAL REGULATOR"/>
    <property type="match status" value="1"/>
</dbReference>
<dbReference type="Gene3D" id="3.40.190.10">
    <property type="entry name" value="Periplasmic binding protein-like II"/>
    <property type="match status" value="2"/>
</dbReference>
<comment type="similarity">
    <text evidence="1">Belongs to the LysR transcriptional regulatory family.</text>
</comment>
<dbReference type="PANTHER" id="PTHR30579:SF7">
    <property type="entry name" value="HTH-TYPE TRANSCRIPTIONAL REGULATOR LRHA-RELATED"/>
    <property type="match status" value="1"/>
</dbReference>
<dbReference type="InterPro" id="IPR005119">
    <property type="entry name" value="LysR_subst-bd"/>
</dbReference>
<dbReference type="InterPro" id="IPR036390">
    <property type="entry name" value="WH_DNA-bd_sf"/>
</dbReference>
<feature type="domain" description="HTH lysR-type" evidence="5">
    <location>
        <begin position="14"/>
        <end position="71"/>
    </location>
</feature>
<dbReference type="GO" id="GO:0003700">
    <property type="term" value="F:DNA-binding transcription factor activity"/>
    <property type="evidence" value="ECO:0007669"/>
    <property type="project" value="InterPro"/>
</dbReference>
<dbReference type="SUPFAM" id="SSF46785">
    <property type="entry name" value="Winged helix' DNA-binding domain"/>
    <property type="match status" value="1"/>
</dbReference>
<evidence type="ECO:0000313" key="7">
    <source>
        <dbReference type="Proteomes" id="UP000182284"/>
    </source>
</evidence>
<dbReference type="Pfam" id="PF03466">
    <property type="entry name" value="LysR_substrate"/>
    <property type="match status" value="1"/>
</dbReference>
<dbReference type="Proteomes" id="UP000182284">
    <property type="component" value="Unassembled WGS sequence"/>
</dbReference>
<evidence type="ECO:0000256" key="1">
    <source>
        <dbReference type="ARBA" id="ARBA00009437"/>
    </source>
</evidence>
<evidence type="ECO:0000259" key="5">
    <source>
        <dbReference type="PROSITE" id="PS50931"/>
    </source>
</evidence>
<evidence type="ECO:0000256" key="2">
    <source>
        <dbReference type="ARBA" id="ARBA00023015"/>
    </source>
</evidence>
<dbReference type="InterPro" id="IPR036388">
    <property type="entry name" value="WH-like_DNA-bd_sf"/>
</dbReference>
<keyword evidence="2" id="KW-0805">Transcription regulation</keyword>
<keyword evidence="4" id="KW-0804">Transcription</keyword>
<dbReference type="InterPro" id="IPR000847">
    <property type="entry name" value="LysR_HTH_N"/>
</dbReference>
<dbReference type="PRINTS" id="PR00039">
    <property type="entry name" value="HTHLYSR"/>
</dbReference>
<dbReference type="EMBL" id="FNBL01000011">
    <property type="protein sequence ID" value="SDG05559.1"/>
    <property type="molecule type" value="Genomic_DNA"/>
</dbReference>
<dbReference type="Pfam" id="PF00126">
    <property type="entry name" value="HTH_1"/>
    <property type="match status" value="1"/>
</dbReference>
<sequence length="291" mass="32550">MLPAKWHTNMITNLEADLLRTFVAIAEEGGFTAAAQRVYRTQSAVSQQMKRLEETLGIPLFEKLGRKRRLTQAGQNLLSYARQIISLNDQAVMMVHASQEIGEVRIGAPHDIADSILPLFLSTYAQTNPRVHVMLKVDRSPNLMPLLEDGRLDMTLTTRHSERFEGKLLRSSPTVWIASSMLRLERNQPVPLVLADSPSIFRRIALDALEQRGVAHIERYTCPSLSGIHVALTAGLGVTARTPEMVTQDLRILGEREGLPPLPDINFYIYRRNGALSQAASALFDQICTER</sequence>
<dbReference type="AlphaFoldDB" id="A0A1G7R5Y5"/>
<protein>
    <submittedName>
        <fullName evidence="6">DNA-binding transcriptional regulator, LysR family</fullName>
    </submittedName>
</protein>
<dbReference type="PROSITE" id="PS50931">
    <property type="entry name" value="HTH_LYSR"/>
    <property type="match status" value="1"/>
</dbReference>
<evidence type="ECO:0000256" key="4">
    <source>
        <dbReference type="ARBA" id="ARBA00023163"/>
    </source>
</evidence>